<name>A0AA38G910_TAXCH</name>
<dbReference type="SUPFAM" id="SSF56672">
    <property type="entry name" value="DNA/RNA polymerases"/>
    <property type="match status" value="1"/>
</dbReference>
<dbReference type="Pfam" id="PF00078">
    <property type="entry name" value="RVT_1"/>
    <property type="match status" value="1"/>
</dbReference>
<feature type="domain" description="Reverse transcriptase" evidence="8">
    <location>
        <begin position="1"/>
        <end position="72"/>
    </location>
</feature>
<organism evidence="9 10">
    <name type="scientific">Taxus chinensis</name>
    <name type="common">Chinese yew</name>
    <name type="synonym">Taxus wallichiana var. chinensis</name>
    <dbReference type="NCBI Taxonomy" id="29808"/>
    <lineage>
        <taxon>Eukaryota</taxon>
        <taxon>Viridiplantae</taxon>
        <taxon>Streptophyta</taxon>
        <taxon>Embryophyta</taxon>
        <taxon>Tracheophyta</taxon>
        <taxon>Spermatophyta</taxon>
        <taxon>Pinopsida</taxon>
        <taxon>Pinidae</taxon>
        <taxon>Conifers II</taxon>
        <taxon>Cupressales</taxon>
        <taxon>Taxaceae</taxon>
        <taxon>Taxus</taxon>
    </lineage>
</organism>
<dbReference type="OMA" id="NRYSHYK"/>
<dbReference type="EMBL" id="JAHRHJ020000004">
    <property type="protein sequence ID" value="KAH9317593.1"/>
    <property type="molecule type" value="Genomic_DNA"/>
</dbReference>
<keyword evidence="3" id="KW-0548">Nucleotidyltransferase</keyword>
<evidence type="ECO:0000256" key="2">
    <source>
        <dbReference type="ARBA" id="ARBA00022679"/>
    </source>
</evidence>
<evidence type="ECO:0000256" key="5">
    <source>
        <dbReference type="ARBA" id="ARBA00022759"/>
    </source>
</evidence>
<evidence type="ECO:0000256" key="3">
    <source>
        <dbReference type="ARBA" id="ARBA00022695"/>
    </source>
</evidence>
<gene>
    <name evidence="9" type="ORF">KI387_019362</name>
</gene>
<keyword evidence="2" id="KW-0808">Transferase</keyword>
<dbReference type="GO" id="GO:0008233">
    <property type="term" value="F:peptidase activity"/>
    <property type="evidence" value="ECO:0007669"/>
    <property type="project" value="UniProtKB-KW"/>
</dbReference>
<dbReference type="InterPro" id="IPR043502">
    <property type="entry name" value="DNA/RNA_pol_sf"/>
</dbReference>
<evidence type="ECO:0000313" key="9">
    <source>
        <dbReference type="EMBL" id="KAH9317593.1"/>
    </source>
</evidence>
<dbReference type="GO" id="GO:0006508">
    <property type="term" value="P:proteolysis"/>
    <property type="evidence" value="ECO:0007669"/>
    <property type="project" value="UniProtKB-KW"/>
</dbReference>
<feature type="non-terminal residue" evidence="9">
    <location>
        <position position="73"/>
    </location>
</feature>
<evidence type="ECO:0000259" key="8">
    <source>
        <dbReference type="Pfam" id="PF00078"/>
    </source>
</evidence>
<evidence type="ECO:0000313" key="10">
    <source>
        <dbReference type="Proteomes" id="UP000824469"/>
    </source>
</evidence>
<evidence type="ECO:0000256" key="4">
    <source>
        <dbReference type="ARBA" id="ARBA00022722"/>
    </source>
</evidence>
<dbReference type="GO" id="GO:0004519">
    <property type="term" value="F:endonuclease activity"/>
    <property type="evidence" value="ECO:0007669"/>
    <property type="project" value="UniProtKB-KW"/>
</dbReference>
<evidence type="ECO:0000256" key="1">
    <source>
        <dbReference type="ARBA" id="ARBA00022670"/>
    </source>
</evidence>
<proteinExistence type="predicted"/>
<dbReference type="Gene3D" id="3.10.10.10">
    <property type="entry name" value="HIV Type 1 Reverse Transcriptase, subunit A, domain 1"/>
    <property type="match status" value="1"/>
</dbReference>
<dbReference type="InterPro" id="IPR000477">
    <property type="entry name" value="RT_dom"/>
</dbReference>
<dbReference type="Gene3D" id="3.30.70.270">
    <property type="match status" value="1"/>
</dbReference>
<dbReference type="InterPro" id="IPR043128">
    <property type="entry name" value="Rev_trsase/Diguanyl_cyclase"/>
</dbReference>
<dbReference type="Proteomes" id="UP000824469">
    <property type="component" value="Unassembled WGS sequence"/>
</dbReference>
<comment type="caution">
    <text evidence="9">The sequence shown here is derived from an EMBL/GenBank/DDBJ whole genome shotgun (WGS) entry which is preliminary data.</text>
</comment>
<keyword evidence="4" id="KW-0540">Nuclease</keyword>
<dbReference type="InterPro" id="IPR053134">
    <property type="entry name" value="RNA-dir_DNA_polymerase"/>
</dbReference>
<dbReference type="PANTHER" id="PTHR24559">
    <property type="entry name" value="TRANSPOSON TY3-I GAG-POL POLYPROTEIN"/>
    <property type="match status" value="1"/>
</dbReference>
<keyword evidence="6" id="KW-0378">Hydrolase</keyword>
<dbReference type="CDD" id="cd01647">
    <property type="entry name" value="RT_LTR"/>
    <property type="match status" value="1"/>
</dbReference>
<keyword evidence="5" id="KW-0255">Endonuclease</keyword>
<dbReference type="PANTHER" id="PTHR24559:SF444">
    <property type="entry name" value="REVERSE TRANSCRIPTASE DOMAIN-CONTAINING PROTEIN"/>
    <property type="match status" value="1"/>
</dbReference>
<keyword evidence="1" id="KW-0645">Protease</keyword>
<accession>A0AA38G910</accession>
<dbReference type="FunFam" id="3.10.10.10:FF:000007">
    <property type="entry name" value="Retrovirus-related Pol polyprotein from transposon 17.6-like Protein"/>
    <property type="match status" value="1"/>
</dbReference>
<reference evidence="9 10" key="1">
    <citation type="journal article" date="2021" name="Nat. Plants">
        <title>The Taxus genome provides insights into paclitaxel biosynthesis.</title>
        <authorList>
            <person name="Xiong X."/>
            <person name="Gou J."/>
            <person name="Liao Q."/>
            <person name="Li Y."/>
            <person name="Zhou Q."/>
            <person name="Bi G."/>
            <person name="Li C."/>
            <person name="Du R."/>
            <person name="Wang X."/>
            <person name="Sun T."/>
            <person name="Guo L."/>
            <person name="Liang H."/>
            <person name="Lu P."/>
            <person name="Wu Y."/>
            <person name="Zhang Z."/>
            <person name="Ro D.K."/>
            <person name="Shang Y."/>
            <person name="Huang S."/>
            <person name="Yan J."/>
        </authorList>
    </citation>
    <scope>NUCLEOTIDE SEQUENCE [LARGE SCALE GENOMIC DNA]</scope>
    <source>
        <strain evidence="9">Ta-2019</strain>
    </source>
</reference>
<keyword evidence="7" id="KW-0695">RNA-directed DNA polymerase</keyword>
<evidence type="ECO:0000256" key="7">
    <source>
        <dbReference type="ARBA" id="ARBA00022918"/>
    </source>
</evidence>
<sequence>MNKVTIKNHYPLPRIDDLFDQMKGAMMFSKIDLKSGYHQLRISEADIHKTAFSTRYGHYEFTVVPLGLTNVPV</sequence>
<evidence type="ECO:0000256" key="6">
    <source>
        <dbReference type="ARBA" id="ARBA00022801"/>
    </source>
</evidence>
<dbReference type="AlphaFoldDB" id="A0AA38G910"/>
<protein>
    <recommendedName>
        <fullName evidence="8">Reverse transcriptase domain-containing protein</fullName>
    </recommendedName>
</protein>
<keyword evidence="10" id="KW-1185">Reference proteome</keyword>
<dbReference type="GO" id="GO:0003964">
    <property type="term" value="F:RNA-directed DNA polymerase activity"/>
    <property type="evidence" value="ECO:0007669"/>
    <property type="project" value="UniProtKB-KW"/>
</dbReference>